<accession>A0A7D5H156</accession>
<feature type="region of interest" description="Disordered" evidence="1">
    <location>
        <begin position="29"/>
        <end position="82"/>
    </location>
</feature>
<dbReference type="GeneID" id="56032367"/>
<sequence length="317" mass="34322">MQYCHDCEMEVERGPMFCPECGSELAANREEGEVTSDWSSGDPGDDGDTFDQTCDSESTDRCENPISEESGQGSTDPSNSRTRTDDVVSFPFSFPLGKNGKPLALNSAFIFFFWLVVPLLTSSGYTYRVGRAAARGDDDPPPFDDWGEMTMDGLLILVGSLVMALPFLVVIILIAVALGAVGVSSPLWLPILGTGMLALVGISYVAHATIPVMIGTGSLRKTFSDRRVLTFAFSLHYLKGALLLFVFGSVLYIAFGIIASILFLTVIGMPLLIVLVPLMCAYAMEMQFTLWGRIYNEAADAGAVPPVDQDDPLGFEY</sequence>
<reference evidence="3 4" key="1">
    <citation type="submission" date="2020-07" db="EMBL/GenBank/DDBJ databases">
        <authorList>
            <person name="Cui H."/>
        </authorList>
    </citation>
    <scope>NUCLEOTIDE SEQUENCE [LARGE SCALE GENOMIC DNA]</scope>
    <source>
        <strain evidence="3 4">YPL8</strain>
    </source>
</reference>
<feature type="transmembrane region" description="Helical" evidence="2">
    <location>
        <begin position="103"/>
        <end position="121"/>
    </location>
</feature>
<feature type="transmembrane region" description="Helical" evidence="2">
    <location>
        <begin position="187"/>
        <end position="207"/>
    </location>
</feature>
<evidence type="ECO:0000256" key="1">
    <source>
        <dbReference type="SAM" id="MobiDB-lite"/>
    </source>
</evidence>
<feature type="transmembrane region" description="Helical" evidence="2">
    <location>
        <begin position="228"/>
        <end position="255"/>
    </location>
</feature>
<evidence type="ECO:0000313" key="3">
    <source>
        <dbReference type="EMBL" id="QLG48011.1"/>
    </source>
</evidence>
<feature type="compositionally biased region" description="Polar residues" evidence="1">
    <location>
        <begin position="67"/>
        <end position="81"/>
    </location>
</feature>
<keyword evidence="2" id="KW-1133">Transmembrane helix</keyword>
<dbReference type="InterPro" id="IPR025098">
    <property type="entry name" value="DUF4013"/>
</dbReference>
<feature type="transmembrane region" description="Helical" evidence="2">
    <location>
        <begin position="154"/>
        <end position="181"/>
    </location>
</feature>
<keyword evidence="2" id="KW-0472">Membrane</keyword>
<proteinExistence type="predicted"/>
<feature type="transmembrane region" description="Helical" evidence="2">
    <location>
        <begin position="261"/>
        <end position="284"/>
    </location>
</feature>
<dbReference type="EMBL" id="CP058601">
    <property type="protein sequence ID" value="QLG48011.1"/>
    <property type="molecule type" value="Genomic_DNA"/>
</dbReference>
<organism evidence="3 4">
    <name type="scientific">Natrinema halophilum</name>
    <dbReference type="NCBI Taxonomy" id="1699371"/>
    <lineage>
        <taxon>Archaea</taxon>
        <taxon>Methanobacteriati</taxon>
        <taxon>Methanobacteriota</taxon>
        <taxon>Stenosarchaea group</taxon>
        <taxon>Halobacteria</taxon>
        <taxon>Halobacteriales</taxon>
        <taxon>Natrialbaceae</taxon>
        <taxon>Natrinema</taxon>
    </lineage>
</organism>
<dbReference type="KEGG" id="haly:HYG82_03710"/>
<keyword evidence="4" id="KW-1185">Reference proteome</keyword>
<protein>
    <submittedName>
        <fullName evidence="3">DUF4013 domain-containing protein</fullName>
    </submittedName>
</protein>
<dbReference type="OrthoDB" id="107590at2157"/>
<dbReference type="RefSeq" id="WP_179259753.1">
    <property type="nucleotide sequence ID" value="NZ_CP058601.1"/>
</dbReference>
<evidence type="ECO:0000256" key="2">
    <source>
        <dbReference type="SAM" id="Phobius"/>
    </source>
</evidence>
<name>A0A7D5H156_9EURY</name>
<dbReference type="Pfam" id="PF13197">
    <property type="entry name" value="DUF4013"/>
    <property type="match status" value="1"/>
</dbReference>
<gene>
    <name evidence="3" type="ORF">HYG82_03710</name>
</gene>
<dbReference type="Proteomes" id="UP000509241">
    <property type="component" value="Chromosome"/>
</dbReference>
<dbReference type="AlphaFoldDB" id="A0A7D5H156"/>
<evidence type="ECO:0000313" key="4">
    <source>
        <dbReference type="Proteomes" id="UP000509241"/>
    </source>
</evidence>
<keyword evidence="2" id="KW-0812">Transmembrane</keyword>